<evidence type="ECO:0000259" key="4">
    <source>
        <dbReference type="PROSITE" id="PS50118"/>
    </source>
</evidence>
<gene>
    <name evidence="5" type="ORF">IWQ62_003470</name>
</gene>
<dbReference type="InterPro" id="IPR050342">
    <property type="entry name" value="HMGB"/>
</dbReference>
<dbReference type="GO" id="GO:0003677">
    <property type="term" value="F:DNA binding"/>
    <property type="evidence" value="ECO:0007669"/>
    <property type="project" value="UniProtKB-UniRule"/>
</dbReference>
<dbReference type="GO" id="GO:0005634">
    <property type="term" value="C:nucleus"/>
    <property type="evidence" value="ECO:0007669"/>
    <property type="project" value="UniProtKB-UniRule"/>
</dbReference>
<dbReference type="PROSITE" id="PS50118">
    <property type="entry name" value="HMG_BOX_2"/>
    <property type="match status" value="2"/>
</dbReference>
<evidence type="ECO:0000313" key="6">
    <source>
        <dbReference type="Proteomes" id="UP001150925"/>
    </source>
</evidence>
<evidence type="ECO:0000313" key="5">
    <source>
        <dbReference type="EMBL" id="KAJ1962614.1"/>
    </source>
</evidence>
<dbReference type="SUPFAM" id="SSF47095">
    <property type="entry name" value="HMG-box"/>
    <property type="match status" value="2"/>
</dbReference>
<feature type="compositionally biased region" description="Polar residues" evidence="3">
    <location>
        <begin position="219"/>
        <end position="237"/>
    </location>
</feature>
<keyword evidence="2" id="KW-0539">Nucleus</keyword>
<feature type="region of interest" description="Disordered" evidence="3">
    <location>
        <begin position="219"/>
        <end position="290"/>
    </location>
</feature>
<protein>
    <recommendedName>
        <fullName evidence="4">HMG box domain-containing protein</fullName>
    </recommendedName>
</protein>
<evidence type="ECO:0000256" key="2">
    <source>
        <dbReference type="PROSITE-ProRule" id="PRU00267"/>
    </source>
</evidence>
<dbReference type="InterPro" id="IPR009071">
    <property type="entry name" value="HMG_box_dom"/>
</dbReference>
<dbReference type="EMBL" id="JANBPY010000939">
    <property type="protein sequence ID" value="KAJ1962614.1"/>
    <property type="molecule type" value="Genomic_DNA"/>
</dbReference>
<proteinExistence type="predicted"/>
<dbReference type="GO" id="GO:0006357">
    <property type="term" value="P:regulation of transcription by RNA polymerase II"/>
    <property type="evidence" value="ECO:0007669"/>
    <property type="project" value="TreeGrafter"/>
</dbReference>
<feature type="compositionally biased region" description="Low complexity" evidence="3">
    <location>
        <begin position="519"/>
        <end position="533"/>
    </location>
</feature>
<dbReference type="PANTHER" id="PTHR48112:SF22">
    <property type="entry name" value="MITOCHONDRIAL TRANSCRIPTION FACTOR A, ISOFORM B"/>
    <property type="match status" value="1"/>
</dbReference>
<feature type="region of interest" description="Disordered" evidence="3">
    <location>
        <begin position="363"/>
        <end position="388"/>
    </location>
</feature>
<dbReference type="Pfam" id="PF00505">
    <property type="entry name" value="HMG_box"/>
    <property type="match status" value="1"/>
</dbReference>
<feature type="compositionally biased region" description="Polar residues" evidence="3">
    <location>
        <begin position="86"/>
        <end position="97"/>
    </location>
</feature>
<feature type="domain" description="HMG box" evidence="4">
    <location>
        <begin position="909"/>
        <end position="945"/>
    </location>
</feature>
<feature type="compositionally biased region" description="Polar residues" evidence="3">
    <location>
        <begin position="66"/>
        <end position="78"/>
    </location>
</feature>
<feature type="region of interest" description="Disordered" evidence="3">
    <location>
        <begin position="871"/>
        <end position="891"/>
    </location>
</feature>
<feature type="region of interest" description="Disordered" evidence="3">
    <location>
        <begin position="183"/>
        <end position="205"/>
    </location>
</feature>
<feature type="compositionally biased region" description="Basic and acidic residues" evidence="3">
    <location>
        <begin position="35"/>
        <end position="46"/>
    </location>
</feature>
<keyword evidence="6" id="KW-1185">Reference proteome</keyword>
<feature type="region of interest" description="Disordered" evidence="3">
    <location>
        <begin position="493"/>
        <end position="609"/>
    </location>
</feature>
<feature type="compositionally biased region" description="Polar residues" evidence="3">
    <location>
        <begin position="534"/>
        <end position="544"/>
    </location>
</feature>
<feature type="compositionally biased region" description="Low complexity" evidence="3">
    <location>
        <begin position="702"/>
        <end position="712"/>
    </location>
</feature>
<feature type="compositionally biased region" description="Basic residues" evidence="3">
    <location>
        <begin position="801"/>
        <end position="812"/>
    </location>
</feature>
<feature type="region of interest" description="Disordered" evidence="3">
    <location>
        <begin position="702"/>
        <end position="812"/>
    </location>
</feature>
<feature type="region of interest" description="Disordered" evidence="3">
    <location>
        <begin position="1"/>
        <end position="46"/>
    </location>
</feature>
<dbReference type="Pfam" id="PF09011">
    <property type="entry name" value="HMG_box_2"/>
    <property type="match status" value="1"/>
</dbReference>
<feature type="DNA-binding region" description="HMG box" evidence="2">
    <location>
        <begin position="296"/>
        <end position="364"/>
    </location>
</feature>
<evidence type="ECO:0000256" key="1">
    <source>
        <dbReference type="ARBA" id="ARBA00023125"/>
    </source>
</evidence>
<accession>A0A9W8AUS0</accession>
<feature type="compositionally biased region" description="Polar residues" evidence="3">
    <location>
        <begin position="556"/>
        <end position="565"/>
    </location>
</feature>
<keyword evidence="1 2" id="KW-0238">DNA-binding</keyword>
<sequence length="945" mass="100550">MSVSNLTSLLDVSTGLPSPNSMSSEQDYSGTFSQHNDDGAGHRFGGRDGRGNANCLTNAHFVHSAEQGTNGSMDSSFSAAPPHPNYKSSLTGDQYITDNHKDDENANGQSKHSGTFQQHPAGVGAFQQQSQHAGQAFSMYDRSGNAHLMAAHQLPNGMDGTNPFGHDTAQAGFKMDNHHDINQHMSSYAGSSQASRPGSLHYPYPHTTHQIQLHALPTPQGNELSRTDSANSSQGVTGENGDVKSEGGEISPGGHGGRSYSQGDNGVAGGPNAGKSAGVNSTSAPNTPLVAPRNAYKRFRNAFIFFVNEQRKLRNPGQMSIKNREFVQMMSAEWKKLSDEEKKPYNEMARRDRERFDRDVETYGRIPPRPARSSVQSKTNGLANYSNQGISPLNVTDWRSLPPEMAAGQHYPFMAARDPAMYHLPMEHFQKLNGGRPGDHQQIPSYDYLLYNYPHTPNKVMTVTTSLPNSLPSTPGLPTPGGHTPNHLADLTPPPGMDHRVPSGLNPPGYMGGPAQGFPTPSMSTPTSNMPSPQHANNSHQPASNARHPSGMHSLMPTSGVSQTMAAAPHHMQHPSLVPTSQGFYQAQQSHGQQGGSQSAGSVHHHTPNSAATAAGAQYSFHQSAAAAISPLVPMGHYGNQQAAALAAAQEMHTMSLNNQGSSGNSSGMGVPVDMNGLSLNSNVSSGNSIQMINGVPTMVGNGQPGTPQQQGAFHAPTATTQGGVPGNLSAHAAYQNNAHHHHHPSGQIVGGTTDSQNNQHGGMGVHESQPSTPSSTSYLLEGATSQPSTMGSALAESKLGRAKSVKTKRSVKQRNRNPFIVFVQEQNRAFMAASATNGHSSNGNGMTGNDSQQIISADQIHNILDSSKIDDVSDSEGNSGLARNGGPHGDVGNGLALMNQSYGEQSLNPGMSSEEFVKYMGQKWKTMSAEEKQHYRCMAEREQQ</sequence>
<feature type="compositionally biased region" description="Polar residues" evidence="3">
    <location>
        <begin position="106"/>
        <end position="118"/>
    </location>
</feature>
<feature type="compositionally biased region" description="Low complexity" evidence="3">
    <location>
        <begin position="586"/>
        <end position="602"/>
    </location>
</feature>
<dbReference type="SMART" id="SM00398">
    <property type="entry name" value="HMG"/>
    <property type="match status" value="1"/>
</dbReference>
<feature type="domain" description="HMG box" evidence="4">
    <location>
        <begin position="296"/>
        <end position="364"/>
    </location>
</feature>
<feature type="compositionally biased region" description="Polar residues" evidence="3">
    <location>
        <begin position="751"/>
        <end position="761"/>
    </location>
</feature>
<comment type="caution">
    <text evidence="5">The sequence shown here is derived from an EMBL/GenBank/DDBJ whole genome shotgun (WGS) entry which is preliminary data.</text>
</comment>
<reference evidence="5" key="1">
    <citation type="submission" date="2022-07" db="EMBL/GenBank/DDBJ databases">
        <title>Phylogenomic reconstructions and comparative analyses of Kickxellomycotina fungi.</title>
        <authorList>
            <person name="Reynolds N.K."/>
            <person name="Stajich J.E."/>
            <person name="Barry K."/>
            <person name="Grigoriev I.V."/>
            <person name="Crous P."/>
            <person name="Smith M.E."/>
        </authorList>
    </citation>
    <scope>NUCLEOTIDE SEQUENCE</scope>
    <source>
        <strain evidence="5">RSA 1196</strain>
    </source>
</reference>
<feature type="compositionally biased region" description="Polar residues" evidence="3">
    <location>
        <begin position="183"/>
        <end position="196"/>
    </location>
</feature>
<dbReference type="CDD" id="cd00084">
    <property type="entry name" value="HMG-box_SF"/>
    <property type="match status" value="2"/>
</dbReference>
<feature type="DNA-binding region" description="HMG box" evidence="2">
    <location>
        <begin position="909"/>
        <end position="945"/>
    </location>
</feature>
<dbReference type="PANTHER" id="PTHR48112">
    <property type="entry name" value="HIGH MOBILITY GROUP PROTEIN DSP1"/>
    <property type="match status" value="1"/>
</dbReference>
<dbReference type="Gene3D" id="1.10.30.10">
    <property type="entry name" value="High mobility group box domain"/>
    <property type="match status" value="2"/>
</dbReference>
<name>A0A9W8AUS0_9FUNG</name>
<feature type="compositionally biased region" description="Polar residues" evidence="3">
    <location>
        <begin position="373"/>
        <end position="388"/>
    </location>
</feature>
<dbReference type="InterPro" id="IPR036910">
    <property type="entry name" value="HMG_box_dom_sf"/>
</dbReference>
<organism evidence="5 6">
    <name type="scientific">Dispira parvispora</name>
    <dbReference type="NCBI Taxonomy" id="1520584"/>
    <lineage>
        <taxon>Eukaryota</taxon>
        <taxon>Fungi</taxon>
        <taxon>Fungi incertae sedis</taxon>
        <taxon>Zoopagomycota</taxon>
        <taxon>Kickxellomycotina</taxon>
        <taxon>Dimargaritomycetes</taxon>
        <taxon>Dimargaritales</taxon>
        <taxon>Dimargaritaceae</taxon>
        <taxon>Dispira</taxon>
    </lineage>
</organism>
<dbReference type="AlphaFoldDB" id="A0A9W8AUS0"/>
<feature type="compositionally biased region" description="Polar residues" evidence="3">
    <location>
        <begin position="1"/>
        <end position="34"/>
    </location>
</feature>
<feature type="compositionally biased region" description="Polar residues" evidence="3">
    <location>
        <begin position="769"/>
        <end position="792"/>
    </location>
</feature>
<dbReference type="Proteomes" id="UP001150925">
    <property type="component" value="Unassembled WGS sequence"/>
</dbReference>
<dbReference type="OrthoDB" id="1919336at2759"/>
<evidence type="ECO:0000256" key="3">
    <source>
        <dbReference type="SAM" id="MobiDB-lite"/>
    </source>
</evidence>
<feature type="region of interest" description="Disordered" evidence="3">
    <location>
        <begin position="66"/>
        <end position="119"/>
    </location>
</feature>